<name>A0A2T0FBP0_9ASCO</name>
<reference evidence="1 2" key="1">
    <citation type="submission" date="2017-04" db="EMBL/GenBank/DDBJ databases">
        <title>Genome sequencing of [Candida] sorbophila.</title>
        <authorList>
            <person name="Ahn J.O."/>
        </authorList>
    </citation>
    <scope>NUCLEOTIDE SEQUENCE [LARGE SCALE GENOMIC DNA]</scope>
    <source>
        <strain evidence="1 2">DS02</strain>
    </source>
</reference>
<dbReference type="InterPro" id="IPR013726">
    <property type="entry name" value="Mitofissin"/>
</dbReference>
<dbReference type="Proteomes" id="UP000238350">
    <property type="component" value="Unassembled WGS sequence"/>
</dbReference>
<dbReference type="PANTHER" id="PTHR28075:SF1">
    <property type="entry name" value="DUF1748-DOMAIN-CONTAINING PROTEIN"/>
    <property type="match status" value="1"/>
</dbReference>
<dbReference type="GeneID" id="36513793"/>
<dbReference type="RefSeq" id="XP_024662370.1">
    <property type="nucleotide sequence ID" value="XM_024806602.1"/>
</dbReference>
<dbReference type="Pfam" id="PF08520">
    <property type="entry name" value="Mitofissin"/>
    <property type="match status" value="1"/>
</dbReference>
<sequence length="75" mass="8419">MGVLGKFIHYSVDAVLVSAMFAGIRRSTGLTLKVNNVENKDAQGFIAKYLEVGEWVFDMSSSFMSTSSYFERRLN</sequence>
<keyword evidence="2" id="KW-1185">Reference proteome</keyword>
<dbReference type="EMBL" id="NDIQ01000001">
    <property type="protein sequence ID" value="PRT52424.1"/>
    <property type="molecule type" value="Genomic_DNA"/>
</dbReference>
<dbReference type="STRING" id="45607.A0A2T0FBP0"/>
<evidence type="ECO:0000313" key="2">
    <source>
        <dbReference type="Proteomes" id="UP000238350"/>
    </source>
</evidence>
<dbReference type="AlphaFoldDB" id="A0A2T0FBP0"/>
<accession>A0A2T0FBP0</accession>
<evidence type="ECO:0000313" key="1">
    <source>
        <dbReference type="EMBL" id="PRT52424.1"/>
    </source>
</evidence>
<gene>
    <name evidence="1" type="ORF">B9G98_00044</name>
</gene>
<comment type="caution">
    <text evidence="1">The sequence shown here is derived from an EMBL/GenBank/DDBJ whole genome shotgun (WGS) entry which is preliminary data.</text>
</comment>
<organism evidence="1 2">
    <name type="scientific">Wickerhamiella sorbophila</name>
    <dbReference type="NCBI Taxonomy" id="45607"/>
    <lineage>
        <taxon>Eukaryota</taxon>
        <taxon>Fungi</taxon>
        <taxon>Dikarya</taxon>
        <taxon>Ascomycota</taxon>
        <taxon>Saccharomycotina</taxon>
        <taxon>Dipodascomycetes</taxon>
        <taxon>Dipodascales</taxon>
        <taxon>Trichomonascaceae</taxon>
        <taxon>Wickerhamiella</taxon>
    </lineage>
</organism>
<dbReference type="GO" id="GO:0005737">
    <property type="term" value="C:cytoplasm"/>
    <property type="evidence" value="ECO:0007669"/>
    <property type="project" value="TreeGrafter"/>
</dbReference>
<protein>
    <submittedName>
        <fullName evidence="1">Uncharacterized protein C26A3.14c</fullName>
    </submittedName>
</protein>
<dbReference type="OrthoDB" id="16824at2759"/>
<dbReference type="PANTHER" id="PTHR28075">
    <property type="entry name" value="CHROMOSOME 16, WHOLE GENOME SHOTGUN SEQUENCE"/>
    <property type="match status" value="1"/>
</dbReference>
<proteinExistence type="predicted"/>